<dbReference type="InterPro" id="IPR002912">
    <property type="entry name" value="ACT_dom"/>
</dbReference>
<reference evidence="3 4" key="1">
    <citation type="journal article" date="2006" name="Int. J. Syst. Evol. Microbiol.">
        <title>Costertonia aggregata gen. nov., sp. nov., a mesophilic marine bacterium of the family Flavobacteriaceae, isolated from a mature biofilm.</title>
        <authorList>
            <person name="Kwon K.K."/>
            <person name="Lee Y.K."/>
            <person name="Lee H.K."/>
        </authorList>
    </citation>
    <scope>NUCLEOTIDE SEQUENCE [LARGE SCALE GENOMIC DNA]</scope>
    <source>
        <strain evidence="3 4">KCCM 42265</strain>
    </source>
</reference>
<dbReference type="EMBL" id="CP058595">
    <property type="protein sequence ID" value="QLG44116.1"/>
    <property type="molecule type" value="Genomic_DNA"/>
</dbReference>
<dbReference type="SUPFAM" id="SSF81301">
    <property type="entry name" value="Nucleotidyltransferase"/>
    <property type="match status" value="1"/>
</dbReference>
<evidence type="ECO:0000256" key="1">
    <source>
        <dbReference type="RuleBase" id="RU003847"/>
    </source>
</evidence>
<dbReference type="FunFam" id="1.10.3210.10:FF:000001">
    <property type="entry name" value="GTP pyrophosphokinase RelA"/>
    <property type="match status" value="1"/>
</dbReference>
<dbReference type="RefSeq" id="WP_179240452.1">
    <property type="nucleotide sequence ID" value="NZ_CP058595.1"/>
</dbReference>
<name>A0A7H9AKW7_9FLAO</name>
<evidence type="ECO:0000313" key="4">
    <source>
        <dbReference type="Proteomes" id="UP000509302"/>
    </source>
</evidence>
<dbReference type="InterPro" id="IPR012675">
    <property type="entry name" value="Beta-grasp_dom_sf"/>
</dbReference>
<comment type="function">
    <text evidence="1">In eubacteria ppGpp (guanosine 3'-diphosphate 5'-diphosphate) is a mediator of the stringent response that coordinates a variety of cellular activities in response to changes in nutritional abundance.</text>
</comment>
<dbReference type="CDD" id="cd01668">
    <property type="entry name" value="TGS_RSH"/>
    <property type="match status" value="1"/>
</dbReference>
<dbReference type="InterPro" id="IPR003607">
    <property type="entry name" value="HD/PDEase_dom"/>
</dbReference>
<evidence type="ECO:0000259" key="2">
    <source>
        <dbReference type="PROSITE" id="PS51880"/>
    </source>
</evidence>
<dbReference type="GO" id="GO:0005886">
    <property type="term" value="C:plasma membrane"/>
    <property type="evidence" value="ECO:0007669"/>
    <property type="project" value="TreeGrafter"/>
</dbReference>
<evidence type="ECO:0000313" key="3">
    <source>
        <dbReference type="EMBL" id="QLG44116.1"/>
    </source>
</evidence>
<dbReference type="InterPro" id="IPR033655">
    <property type="entry name" value="TGS_RelA/SpoT"/>
</dbReference>
<dbReference type="InterPro" id="IPR012676">
    <property type="entry name" value="TGS-like"/>
</dbReference>
<dbReference type="Gene3D" id="1.10.3210.10">
    <property type="entry name" value="Hypothetical protein af1432"/>
    <property type="match status" value="1"/>
</dbReference>
<keyword evidence="3" id="KW-0378">Hydrolase</keyword>
<dbReference type="SMART" id="SM00471">
    <property type="entry name" value="HDc"/>
    <property type="match status" value="1"/>
</dbReference>
<protein>
    <submittedName>
        <fullName evidence="3">Bifunctional (P)ppGpp synthetase/guanosine-3',5'-bis(Diphosphate) 3'-pyrophosphohydrolase</fullName>
    </submittedName>
</protein>
<keyword evidence="4" id="KW-1185">Reference proteome</keyword>
<dbReference type="PROSITE" id="PS51880">
    <property type="entry name" value="TGS"/>
    <property type="match status" value="1"/>
</dbReference>
<dbReference type="GO" id="GO:0016787">
    <property type="term" value="F:hydrolase activity"/>
    <property type="evidence" value="ECO:0007669"/>
    <property type="project" value="UniProtKB-KW"/>
</dbReference>
<dbReference type="SUPFAM" id="SSF81271">
    <property type="entry name" value="TGS-like"/>
    <property type="match status" value="1"/>
</dbReference>
<dbReference type="Pfam" id="PF04607">
    <property type="entry name" value="RelA_SpoT"/>
    <property type="match status" value="1"/>
</dbReference>
<dbReference type="Gene3D" id="3.10.20.30">
    <property type="match status" value="1"/>
</dbReference>
<feature type="domain" description="TGS" evidence="2">
    <location>
        <begin position="402"/>
        <end position="463"/>
    </location>
</feature>
<proteinExistence type="inferred from homology"/>
<dbReference type="SUPFAM" id="SSF109604">
    <property type="entry name" value="HD-domain/PDEase-like"/>
    <property type="match status" value="1"/>
</dbReference>
<dbReference type="Proteomes" id="UP000509302">
    <property type="component" value="Chromosome"/>
</dbReference>
<dbReference type="AlphaFoldDB" id="A0A7H9AKW7"/>
<dbReference type="KEGG" id="cagg:HYG79_01705"/>
<dbReference type="Pfam" id="PF13328">
    <property type="entry name" value="HD_4"/>
    <property type="match status" value="1"/>
</dbReference>
<dbReference type="Pfam" id="PF02824">
    <property type="entry name" value="TGS"/>
    <property type="match status" value="1"/>
</dbReference>
<dbReference type="Gene3D" id="3.30.460.10">
    <property type="entry name" value="Beta Polymerase, domain 2"/>
    <property type="match status" value="1"/>
</dbReference>
<organism evidence="3 4">
    <name type="scientific">Costertonia aggregata</name>
    <dbReference type="NCBI Taxonomy" id="343403"/>
    <lineage>
        <taxon>Bacteria</taxon>
        <taxon>Pseudomonadati</taxon>
        <taxon>Bacteroidota</taxon>
        <taxon>Flavobacteriia</taxon>
        <taxon>Flavobacteriales</taxon>
        <taxon>Flavobacteriaceae</taxon>
        <taxon>Costertonia</taxon>
    </lineage>
</organism>
<gene>
    <name evidence="3" type="ORF">HYG79_01705</name>
</gene>
<comment type="similarity">
    <text evidence="1">Belongs to the relA/spoT family.</text>
</comment>
<dbReference type="FunFam" id="3.10.20.30:FF:000002">
    <property type="entry name" value="GTP pyrophosphokinase (RelA/SpoT)"/>
    <property type="match status" value="1"/>
</dbReference>
<sequence length="734" mass="84219">MTQAAIEKENKQIAKQYKELLRISYQTLTDDDKQMIRSAFDVAVDAHKDQRRKSGEAYIFHPIAVAKIVASEIGLDAVSIASALLHDVVEDTEYTLDDIERIFGETVARIVDGLTKIAHLKKDMNISQQAENFRKMLLTLNDDVRVIIIKIADRYHNMLTMDSMPEHKQVKIASETLYIYAPLAHRIGLYNIKTELEDLSLKYTEPDVYNDILSKIEAKKEDQQAYIEDFTDVIKNSLDKEGLNYEIKGRMKSIFSIRRKMKMQNVPFDEIYDKFAIRIIYKSDKQNEKFLAWKIYSIVTDHFTPNPVRLRDWISSPKSTGYEALHITVMGPEGNWVEVQIRSERMHEIAEKGYAAHFKYKHGEQKEQGIEQWLNRLQEALENANTNAVDFVEEFKLNLYSKEIFVFTPQGELKSLPKGATPLDFAFHIHTEVGLHTRGAKVNNKLVPLNTTLNSGDQVEIITSDNAKPNQSWLDYTTTARARAKIKSSLREEKKLVGMEGKEVLRRKLKSQKITLNEDSVNKMVAFFKLKTSLDLFYRVGIGAIDNAQIKEFAATYNNAFISFFKNKIRRKPVQEEIEKEEITSKYDLLVFGKEEEKLNYTLSQCCNPIPGDEVFGFVSVNEGIKVHKKNCPNAISLQSNYAYRIISAKWIDSSQEEFKVEIKLTGIDNLGLVNEITALISDNMHVNMRNLNFSTDGGTFTGHITVLVKNKSIIKRLTDNLKRINGIDKVIRI</sequence>
<dbReference type="GO" id="GO:0015969">
    <property type="term" value="P:guanosine tetraphosphate metabolic process"/>
    <property type="evidence" value="ECO:0007669"/>
    <property type="project" value="InterPro"/>
</dbReference>
<dbReference type="InterPro" id="IPR045865">
    <property type="entry name" value="ACT-like_dom_sf"/>
</dbReference>
<dbReference type="InterPro" id="IPR007685">
    <property type="entry name" value="RelA_SpoT"/>
</dbReference>
<dbReference type="SUPFAM" id="SSF55021">
    <property type="entry name" value="ACT-like"/>
    <property type="match status" value="1"/>
</dbReference>
<dbReference type="Pfam" id="PF13291">
    <property type="entry name" value="ACT_4"/>
    <property type="match status" value="1"/>
</dbReference>
<dbReference type="InterPro" id="IPR004811">
    <property type="entry name" value="RelA/Spo_fam"/>
</dbReference>
<dbReference type="NCBIfam" id="TIGR00691">
    <property type="entry name" value="spoT_relA"/>
    <property type="match status" value="1"/>
</dbReference>
<dbReference type="InterPro" id="IPR004095">
    <property type="entry name" value="TGS"/>
</dbReference>
<dbReference type="Gene3D" id="3.30.70.260">
    <property type="match status" value="1"/>
</dbReference>
<dbReference type="SMART" id="SM00954">
    <property type="entry name" value="RelA_SpoT"/>
    <property type="match status" value="1"/>
</dbReference>
<accession>A0A7H9AKW7</accession>
<dbReference type="PANTHER" id="PTHR21262:SF31">
    <property type="entry name" value="GTP PYROPHOSPHOKINASE"/>
    <property type="match status" value="1"/>
</dbReference>
<dbReference type="CDD" id="cd05399">
    <property type="entry name" value="NT_Rel-Spo_like"/>
    <property type="match status" value="1"/>
</dbReference>
<dbReference type="CDD" id="cd00077">
    <property type="entry name" value="HDc"/>
    <property type="match status" value="1"/>
</dbReference>
<dbReference type="PANTHER" id="PTHR21262">
    <property type="entry name" value="GUANOSINE-3',5'-BIS DIPHOSPHATE 3'-PYROPHOSPHOHYDROLASE"/>
    <property type="match status" value="1"/>
</dbReference>
<dbReference type="InterPro" id="IPR043519">
    <property type="entry name" value="NT_sf"/>
</dbReference>